<dbReference type="PANTHER" id="PTHR11803">
    <property type="entry name" value="2-IMINOBUTANOATE/2-IMINOPROPANOATE DEAMINASE RIDA"/>
    <property type="match status" value="1"/>
</dbReference>
<dbReference type="STRING" id="360412.LARV_02991"/>
<dbReference type="GO" id="GO:0019239">
    <property type="term" value="F:deaminase activity"/>
    <property type="evidence" value="ECO:0007669"/>
    <property type="project" value="TreeGrafter"/>
</dbReference>
<keyword evidence="3" id="KW-1185">Reference proteome</keyword>
<accession>A0A0S7BHX6</accession>
<dbReference type="Gene3D" id="3.30.1330.40">
    <property type="entry name" value="RutC-like"/>
    <property type="match status" value="1"/>
</dbReference>
<dbReference type="PROSITE" id="PS01094">
    <property type="entry name" value="UPF0076"/>
    <property type="match status" value="1"/>
</dbReference>
<organism evidence="2">
    <name type="scientific">Longilinea arvoryzae</name>
    <dbReference type="NCBI Taxonomy" id="360412"/>
    <lineage>
        <taxon>Bacteria</taxon>
        <taxon>Bacillati</taxon>
        <taxon>Chloroflexota</taxon>
        <taxon>Anaerolineae</taxon>
        <taxon>Anaerolineales</taxon>
        <taxon>Anaerolineaceae</taxon>
        <taxon>Longilinea</taxon>
    </lineage>
</organism>
<dbReference type="InterPro" id="IPR006056">
    <property type="entry name" value="RidA"/>
</dbReference>
<dbReference type="RefSeq" id="WP_075074399.1">
    <property type="nucleotide sequence ID" value="NZ_DF967972.1"/>
</dbReference>
<comment type="similarity">
    <text evidence="1">Belongs to the RutC family.</text>
</comment>
<dbReference type="Pfam" id="PF01042">
    <property type="entry name" value="Ribonuc_L-PSP"/>
    <property type="match status" value="1"/>
</dbReference>
<gene>
    <name evidence="2" type="ORF">LARV_02991</name>
</gene>
<dbReference type="CDD" id="cd00448">
    <property type="entry name" value="YjgF_YER057c_UK114_family"/>
    <property type="match status" value="1"/>
</dbReference>
<protein>
    <submittedName>
        <fullName evidence="2">Endoribonuclease L-PSP</fullName>
    </submittedName>
</protein>
<evidence type="ECO:0000256" key="1">
    <source>
        <dbReference type="ARBA" id="ARBA00010552"/>
    </source>
</evidence>
<evidence type="ECO:0000313" key="2">
    <source>
        <dbReference type="EMBL" id="GAP15209.1"/>
    </source>
</evidence>
<evidence type="ECO:0000313" key="3">
    <source>
        <dbReference type="Proteomes" id="UP000055060"/>
    </source>
</evidence>
<dbReference type="InterPro" id="IPR006175">
    <property type="entry name" value="YjgF/YER057c/UK114"/>
</dbReference>
<proteinExistence type="inferred from homology"/>
<dbReference type="AlphaFoldDB" id="A0A0S7BHX6"/>
<dbReference type="InterPro" id="IPR035959">
    <property type="entry name" value="RutC-like_sf"/>
</dbReference>
<reference evidence="2" key="1">
    <citation type="submission" date="2015-07" db="EMBL/GenBank/DDBJ databases">
        <title>Draft Genome Sequences of Anaerolinea thermolimosa IMO-1, Bellilinea caldifistulae GOMI-1, Leptolinea tardivitalis YMTK-2, Levilinea saccharolytica KIBI-1,Longilinea arvoryzae KOME-1, Previously Described as Members of the Anaerolineaceae (Chloroflexi).</title>
        <authorList>
            <person name="Sekiguchi Y."/>
            <person name="Ohashi A."/>
            <person name="Matsuura N."/>
            <person name="Tourlousse M.D."/>
        </authorList>
    </citation>
    <scope>NUCLEOTIDE SEQUENCE [LARGE SCALE GENOMIC DNA]</scope>
    <source>
        <strain evidence="2">KOME-1</strain>
    </source>
</reference>
<dbReference type="InterPro" id="IPR019897">
    <property type="entry name" value="RidA_CS"/>
</dbReference>
<dbReference type="SUPFAM" id="SSF55298">
    <property type="entry name" value="YjgF-like"/>
    <property type="match status" value="1"/>
</dbReference>
<dbReference type="NCBIfam" id="TIGR00004">
    <property type="entry name" value="Rid family detoxifying hydrolase"/>
    <property type="match status" value="1"/>
</dbReference>
<name>A0A0S7BHX6_9CHLR</name>
<sequence>MSHCCEDRTVIAAENAPKAIGPYSMAIKAGPFVFTSGQLGLDPVTGALVEGGVEAETRQALTNLSHILQAAGTGLAYVVKTTVFLRDINDFARMNSVYAEFFTENPPARSAIQVAALPKGGAVEIEAVASLPAEEK</sequence>
<dbReference type="FunFam" id="3.30.1330.40:FF:000001">
    <property type="entry name" value="L-PSP family endoribonuclease"/>
    <property type="match status" value="1"/>
</dbReference>
<dbReference type="Proteomes" id="UP000055060">
    <property type="component" value="Unassembled WGS sequence"/>
</dbReference>
<dbReference type="PANTHER" id="PTHR11803:SF39">
    <property type="entry name" value="2-IMINOBUTANOATE_2-IMINOPROPANOATE DEAMINASE"/>
    <property type="match status" value="1"/>
</dbReference>
<dbReference type="GO" id="GO:0005829">
    <property type="term" value="C:cytosol"/>
    <property type="evidence" value="ECO:0007669"/>
    <property type="project" value="TreeGrafter"/>
</dbReference>
<dbReference type="OrthoDB" id="9803101at2"/>
<dbReference type="EMBL" id="DF967972">
    <property type="protein sequence ID" value="GAP15209.1"/>
    <property type="molecule type" value="Genomic_DNA"/>
</dbReference>